<keyword evidence="4" id="KW-0762">Sugar transport</keyword>
<evidence type="ECO:0000313" key="11">
    <source>
        <dbReference type="EMBL" id="GJJ43011.1"/>
    </source>
</evidence>
<evidence type="ECO:0000256" key="2">
    <source>
        <dbReference type="ARBA" id="ARBA00022448"/>
    </source>
</evidence>
<comment type="subcellular location">
    <subcellularLocation>
        <location evidence="1">Cell membrane</location>
        <topology evidence="1">Multi-pass membrane protein</topology>
    </subcellularLocation>
</comment>
<proteinExistence type="predicted"/>
<dbReference type="GO" id="GO:0005886">
    <property type="term" value="C:plasma membrane"/>
    <property type="evidence" value="ECO:0007669"/>
    <property type="project" value="UniProtKB-SubCell"/>
</dbReference>
<keyword evidence="6 9" id="KW-1133">Transmembrane helix</keyword>
<comment type="caution">
    <text evidence="11">The sequence shown here is derived from an EMBL/GenBank/DDBJ whole genome shotgun (WGS) entry which is preliminary data.</text>
</comment>
<feature type="transmembrane region" description="Helical" evidence="9">
    <location>
        <begin position="139"/>
        <end position="157"/>
    </location>
</feature>
<accession>A0ABD0BJX7</accession>
<name>A0ABD0BJX7_CORUL</name>
<organism evidence="11 12">
    <name type="scientific">Corynebacterium ulcerans</name>
    <dbReference type="NCBI Taxonomy" id="65058"/>
    <lineage>
        <taxon>Bacteria</taxon>
        <taxon>Bacillati</taxon>
        <taxon>Actinomycetota</taxon>
        <taxon>Actinomycetes</taxon>
        <taxon>Mycobacteriales</taxon>
        <taxon>Corynebacteriaceae</taxon>
        <taxon>Corynebacterium</taxon>
    </lineage>
</organism>
<evidence type="ECO:0000313" key="12">
    <source>
        <dbReference type="Proteomes" id="UP001205910"/>
    </source>
</evidence>
<evidence type="ECO:0000256" key="1">
    <source>
        <dbReference type="ARBA" id="ARBA00004651"/>
    </source>
</evidence>
<feature type="transmembrane region" description="Helical" evidence="9">
    <location>
        <begin position="101"/>
        <end position="119"/>
    </location>
</feature>
<evidence type="ECO:0000256" key="5">
    <source>
        <dbReference type="ARBA" id="ARBA00022692"/>
    </source>
</evidence>
<keyword evidence="5 9" id="KW-0812">Transmembrane</keyword>
<evidence type="ECO:0000256" key="9">
    <source>
        <dbReference type="SAM" id="Phobius"/>
    </source>
</evidence>
<evidence type="ECO:0000256" key="8">
    <source>
        <dbReference type="SAM" id="MobiDB-lite"/>
    </source>
</evidence>
<evidence type="ECO:0000256" key="6">
    <source>
        <dbReference type="ARBA" id="ARBA00022989"/>
    </source>
</evidence>
<reference evidence="11 12" key="1">
    <citation type="submission" date="2021-11" db="EMBL/GenBank/DDBJ databases">
        <title>Whole genome sequences of diphtheriae toxin producing Corynebacterium ulcerans isolates from cats in Osaka, Japan.</title>
        <authorList>
            <person name="Umeda K."/>
            <person name="Hirai Y."/>
        </authorList>
    </citation>
    <scope>NUCLEOTIDE SEQUENCE [LARGE SCALE GENOMIC DNA]</scope>
    <source>
        <strain evidence="11 12">12109B-1</strain>
    </source>
</reference>
<gene>
    <name evidence="11" type="ORF">CULCOIPH005_12000</name>
</gene>
<sequence length="215" mass="22459">MQNIHPSGPNIINFAGFVDIIAQHAALSGVAAVNVVSEPEWARELFIYQISRRPPMSKNTEVTRDSLSETPEAISTSIEHPETAASPRPTWNSLGSFTMKVLNGISIAVVVALVPQALLGELLKALVPHWPALKTLLTLVALSSSMLPILIGVLVAMQFKLTPIQTASVGIAAVLGSGVATVDPNGGFHLQGTGLVINTGLTAALAVGGSPVHWP</sequence>
<feature type="region of interest" description="Disordered" evidence="8">
    <location>
        <begin position="57"/>
        <end position="89"/>
    </location>
</feature>
<evidence type="ECO:0000256" key="3">
    <source>
        <dbReference type="ARBA" id="ARBA00022475"/>
    </source>
</evidence>
<keyword evidence="3" id="KW-1003">Cell membrane</keyword>
<keyword evidence="2" id="KW-0813">Transport</keyword>
<evidence type="ECO:0000256" key="4">
    <source>
        <dbReference type="ARBA" id="ARBA00022597"/>
    </source>
</evidence>
<dbReference type="InterPro" id="IPR003352">
    <property type="entry name" value="PTS_EIIC"/>
</dbReference>
<dbReference type="Pfam" id="PF13303">
    <property type="entry name" value="PTS_EIIC_2"/>
    <property type="match status" value="1"/>
</dbReference>
<evidence type="ECO:0000259" key="10">
    <source>
        <dbReference type="Pfam" id="PF13303"/>
    </source>
</evidence>
<feature type="domain" description="Phosphotransferase system EIIC" evidence="10">
    <location>
        <begin position="99"/>
        <end position="207"/>
    </location>
</feature>
<dbReference type="Proteomes" id="UP001205910">
    <property type="component" value="Unassembled WGS sequence"/>
</dbReference>
<dbReference type="AlphaFoldDB" id="A0ABD0BJX7"/>
<protein>
    <recommendedName>
        <fullName evidence="10">Phosphotransferase system EIIC domain-containing protein</fullName>
    </recommendedName>
</protein>
<dbReference type="EMBL" id="BQFK01000003">
    <property type="protein sequence ID" value="GJJ43011.1"/>
    <property type="molecule type" value="Genomic_DNA"/>
</dbReference>
<keyword evidence="7 9" id="KW-0472">Membrane</keyword>
<evidence type="ECO:0000256" key="7">
    <source>
        <dbReference type="ARBA" id="ARBA00023136"/>
    </source>
</evidence>